<dbReference type="PROSITE" id="PS50198">
    <property type="entry name" value="PPIC_PPIASE_2"/>
    <property type="match status" value="1"/>
</dbReference>
<dbReference type="GO" id="GO:0003755">
    <property type="term" value="F:peptidyl-prolyl cis-trans isomerase activity"/>
    <property type="evidence" value="ECO:0007669"/>
    <property type="project" value="InterPro"/>
</dbReference>
<reference evidence="2" key="1">
    <citation type="submission" date="2020-05" db="EMBL/GenBank/DDBJ databases">
        <authorList>
            <person name="Chiriac C."/>
            <person name="Salcher M."/>
            <person name="Ghai R."/>
            <person name="Kavagutti S V."/>
        </authorList>
    </citation>
    <scope>NUCLEOTIDE SEQUENCE</scope>
</reference>
<dbReference type="PANTHER" id="PTHR47245">
    <property type="entry name" value="PEPTIDYLPROLYL ISOMERASE"/>
    <property type="match status" value="1"/>
</dbReference>
<sequence length="362" mass="37391">MKKICSTLIAVLSLGLVASLIGTSCSAASPSALTVGSWSLSNQDFTTQLEAFADTYAKANGSASDLHGADGSSWATSFTAAFLNDQLSLQLARIDAAQRGIEITDADRAAAQKLLEENFTSSQGGSYFADLDPGYQKSLIEGLAAQSAVISVLQAEGTSDEALRRLYDASGDKYKGEQVCASHILIFAGTGQGQSTPTDAEYAQSLAKIAQIQSQLKGTSNFADLAEANSDDSGSGANGGDLGCNPRGSFVPEFDDAAWTQPIGVVGKPVKTQYGYHLIIVRVRGELTFDAVKEDLASSLKSNLTELLAAELANVAATVQVGVDGRYGQFVATSGTIISPAGSSSPSTLARTMADLAGSSQG</sequence>
<dbReference type="AlphaFoldDB" id="A0A6J5YG14"/>
<evidence type="ECO:0000313" key="2">
    <source>
        <dbReference type="EMBL" id="CAB4323371.1"/>
    </source>
</evidence>
<name>A0A6J5YG14_9ZZZZ</name>
<organism evidence="2">
    <name type="scientific">freshwater metagenome</name>
    <dbReference type="NCBI Taxonomy" id="449393"/>
    <lineage>
        <taxon>unclassified sequences</taxon>
        <taxon>metagenomes</taxon>
        <taxon>ecological metagenomes</taxon>
    </lineage>
</organism>
<dbReference type="SUPFAM" id="SSF54534">
    <property type="entry name" value="FKBP-like"/>
    <property type="match status" value="1"/>
</dbReference>
<dbReference type="PANTHER" id="PTHR47245:SF2">
    <property type="entry name" value="PEPTIDYL-PROLYL CIS-TRANS ISOMERASE HP_0175-RELATED"/>
    <property type="match status" value="1"/>
</dbReference>
<evidence type="ECO:0000259" key="1">
    <source>
        <dbReference type="PROSITE" id="PS50198"/>
    </source>
</evidence>
<dbReference type="InterPro" id="IPR023058">
    <property type="entry name" value="PPIase_PpiC_CS"/>
</dbReference>
<dbReference type="Pfam" id="PF13616">
    <property type="entry name" value="Rotamase_3"/>
    <property type="match status" value="1"/>
</dbReference>
<gene>
    <name evidence="2" type="ORF">UFOPK1392_01126</name>
</gene>
<dbReference type="EMBL" id="CAEMXZ010000040">
    <property type="protein sequence ID" value="CAB4323371.1"/>
    <property type="molecule type" value="Genomic_DNA"/>
</dbReference>
<dbReference type="InterPro" id="IPR046357">
    <property type="entry name" value="PPIase_dom_sf"/>
</dbReference>
<dbReference type="Gene3D" id="3.10.50.40">
    <property type="match status" value="1"/>
</dbReference>
<dbReference type="PROSITE" id="PS01096">
    <property type="entry name" value="PPIC_PPIASE_1"/>
    <property type="match status" value="1"/>
</dbReference>
<dbReference type="InterPro" id="IPR000297">
    <property type="entry name" value="PPIase_PpiC"/>
</dbReference>
<accession>A0A6J5YG14</accession>
<feature type="domain" description="PpiC" evidence="1">
    <location>
        <begin position="176"/>
        <end position="283"/>
    </location>
</feature>
<dbReference type="InterPro" id="IPR050245">
    <property type="entry name" value="PrsA_foldase"/>
</dbReference>
<proteinExistence type="predicted"/>
<dbReference type="PROSITE" id="PS51257">
    <property type="entry name" value="PROKAR_LIPOPROTEIN"/>
    <property type="match status" value="1"/>
</dbReference>
<protein>
    <submittedName>
        <fullName evidence="2">Unannotated protein</fullName>
    </submittedName>
</protein>